<keyword evidence="2" id="KW-1185">Reference proteome</keyword>
<dbReference type="PANTHER" id="PTHR46163">
    <property type="entry name" value="TYROSINE-PROTEIN PHOSPHATASE-RELATED"/>
    <property type="match status" value="1"/>
</dbReference>
<dbReference type="PANTHER" id="PTHR46163:SF5">
    <property type="entry name" value="TYROSINE-PROTEIN PHOSPHATASE"/>
    <property type="match status" value="1"/>
</dbReference>
<dbReference type="SUPFAM" id="SSF52799">
    <property type="entry name" value="(Phosphotyrosine protein) phosphatases II"/>
    <property type="match status" value="1"/>
</dbReference>
<protein>
    <submittedName>
        <fullName evidence="3">Tyrosine-protein phosphatase domain-containing protein</fullName>
    </submittedName>
</protein>
<organism evidence="2 3">
    <name type="scientific">Heligmosomoides polygyrus</name>
    <name type="common">Parasitic roundworm</name>
    <dbReference type="NCBI Taxonomy" id="6339"/>
    <lineage>
        <taxon>Eukaryota</taxon>
        <taxon>Metazoa</taxon>
        <taxon>Ecdysozoa</taxon>
        <taxon>Nematoda</taxon>
        <taxon>Chromadorea</taxon>
        <taxon>Rhabditida</taxon>
        <taxon>Rhabditina</taxon>
        <taxon>Rhabditomorpha</taxon>
        <taxon>Strongyloidea</taxon>
        <taxon>Heligmosomidae</taxon>
        <taxon>Heligmosomoides</taxon>
    </lineage>
</organism>
<dbReference type="Pfam" id="PF00102">
    <property type="entry name" value="Y_phosphatase"/>
    <property type="match status" value="1"/>
</dbReference>
<evidence type="ECO:0000313" key="2">
    <source>
        <dbReference type="Proteomes" id="UP000050761"/>
    </source>
</evidence>
<dbReference type="PRINTS" id="PR00700">
    <property type="entry name" value="PRTYPHPHTASE"/>
</dbReference>
<dbReference type="WBParaSite" id="HPBE_0002192401-mRNA-1">
    <property type="protein sequence ID" value="HPBE_0002192401-mRNA-1"/>
    <property type="gene ID" value="HPBE_0002192401"/>
</dbReference>
<reference evidence="3" key="1">
    <citation type="submission" date="2019-09" db="UniProtKB">
        <authorList>
            <consortium name="WormBaseParasite"/>
        </authorList>
    </citation>
    <scope>IDENTIFICATION</scope>
</reference>
<name>A0A183GH96_HELPZ</name>
<proteinExistence type="predicted"/>
<dbReference type="GO" id="GO:0004725">
    <property type="term" value="F:protein tyrosine phosphatase activity"/>
    <property type="evidence" value="ECO:0007669"/>
    <property type="project" value="InterPro"/>
</dbReference>
<evidence type="ECO:0000313" key="3">
    <source>
        <dbReference type="WBParaSite" id="HPBE_0002192401-mRNA-1"/>
    </source>
</evidence>
<feature type="domain" description="Tyrosine-protein phosphatase" evidence="1">
    <location>
        <begin position="30"/>
        <end position="130"/>
    </location>
</feature>
<dbReference type="Proteomes" id="UP000050761">
    <property type="component" value="Unassembled WGS sequence"/>
</dbReference>
<dbReference type="InterPro" id="IPR029021">
    <property type="entry name" value="Prot-tyrosine_phosphatase-like"/>
</dbReference>
<dbReference type="InterPro" id="IPR000242">
    <property type="entry name" value="PTP_cat"/>
</dbReference>
<dbReference type="PROSITE" id="PS50055">
    <property type="entry name" value="TYR_PHOSPHATASE_PTP"/>
    <property type="match status" value="1"/>
</dbReference>
<dbReference type="SMART" id="SM00194">
    <property type="entry name" value="PTPc"/>
    <property type="match status" value="1"/>
</dbReference>
<evidence type="ECO:0000259" key="1">
    <source>
        <dbReference type="PROSITE" id="PS50055"/>
    </source>
</evidence>
<accession>A0A183GH96</accession>
<dbReference type="InterPro" id="IPR052782">
    <property type="entry name" value="Oocyte-zygote_transition_reg"/>
</dbReference>
<sequence length="151" mass="17401">LGIEGLIKEYREGLKPYISNPFSREVFDKNMSKNRYKDVVCNDYTRVILNDGKGSDYIHANYIRGEPLVCTFICTQGPMASTTIDFWRMVWMEKVCHIIMLCSVREDGKKKCEQYWPDNTRESVKCAGTINSIAHIGLSYTDHFQTLSSQP</sequence>
<dbReference type="Gene3D" id="3.90.190.10">
    <property type="entry name" value="Protein tyrosine phosphatase superfamily"/>
    <property type="match status" value="1"/>
</dbReference>
<dbReference type="AlphaFoldDB" id="A0A183GH96"/>